<accession>K0RZL2</accession>
<dbReference type="Proteomes" id="UP000266841">
    <property type="component" value="Unassembled WGS sequence"/>
</dbReference>
<dbReference type="PANTHER" id="PTHR47698:SF2">
    <property type="entry name" value="FATTY-ACID-BINDING PROTEIN 3, CHLOROPLASTIC"/>
    <property type="match status" value="1"/>
</dbReference>
<sequence length="104" mass="10613">PSTEGGAEKMAGAIADSVTPRASDKASVEALKKLILDGVSSKGAATPGTILKFDCSSSGDVRVSVDGVEIGSAPGIQQAFCDVFLDDKAVSPKFRESCIEECCS</sequence>
<evidence type="ECO:0000313" key="1">
    <source>
        <dbReference type="EMBL" id="EJK59228.1"/>
    </source>
</evidence>
<feature type="non-terminal residue" evidence="1">
    <location>
        <position position="1"/>
    </location>
</feature>
<proteinExistence type="predicted"/>
<evidence type="ECO:0008006" key="3">
    <source>
        <dbReference type="Google" id="ProtNLM"/>
    </source>
</evidence>
<reference evidence="1 2" key="1">
    <citation type="journal article" date="2012" name="Genome Biol.">
        <title>Genome and low-iron response of an oceanic diatom adapted to chronic iron limitation.</title>
        <authorList>
            <person name="Lommer M."/>
            <person name="Specht M."/>
            <person name="Roy A.S."/>
            <person name="Kraemer L."/>
            <person name="Andreson R."/>
            <person name="Gutowska M.A."/>
            <person name="Wolf J."/>
            <person name="Bergner S.V."/>
            <person name="Schilhabel M.B."/>
            <person name="Klostermeier U.C."/>
            <person name="Beiko R.G."/>
            <person name="Rosenstiel P."/>
            <person name="Hippler M."/>
            <person name="Laroche J."/>
        </authorList>
    </citation>
    <scope>NUCLEOTIDE SEQUENCE [LARGE SCALE GENOMIC DNA]</scope>
    <source>
        <strain evidence="1 2">CCMP1005</strain>
    </source>
</reference>
<name>K0RZL2_THAOC</name>
<keyword evidence="2" id="KW-1185">Reference proteome</keyword>
<evidence type="ECO:0000313" key="2">
    <source>
        <dbReference type="Proteomes" id="UP000266841"/>
    </source>
</evidence>
<gene>
    <name evidence="1" type="ORF">THAOC_20579</name>
</gene>
<organism evidence="1 2">
    <name type="scientific">Thalassiosira oceanica</name>
    <name type="common">Marine diatom</name>
    <dbReference type="NCBI Taxonomy" id="159749"/>
    <lineage>
        <taxon>Eukaryota</taxon>
        <taxon>Sar</taxon>
        <taxon>Stramenopiles</taxon>
        <taxon>Ochrophyta</taxon>
        <taxon>Bacillariophyta</taxon>
        <taxon>Coscinodiscophyceae</taxon>
        <taxon>Thalassiosirophycidae</taxon>
        <taxon>Thalassiosirales</taxon>
        <taxon>Thalassiosiraceae</taxon>
        <taxon>Thalassiosira</taxon>
    </lineage>
</organism>
<comment type="caution">
    <text evidence="1">The sequence shown here is derived from an EMBL/GenBank/DDBJ whole genome shotgun (WGS) entry which is preliminary data.</text>
</comment>
<dbReference type="AlphaFoldDB" id="K0RZL2"/>
<dbReference type="OrthoDB" id="18193at2759"/>
<dbReference type="EMBL" id="AGNL01023341">
    <property type="protein sequence ID" value="EJK59228.1"/>
    <property type="molecule type" value="Genomic_DNA"/>
</dbReference>
<protein>
    <recommendedName>
        <fullName evidence="3">Chalcone isomerase domain-containing protein</fullName>
    </recommendedName>
</protein>
<dbReference type="PANTHER" id="PTHR47698">
    <property type="entry name" value="FATTY-ACID-BINDING PROTEIN 3, CHLOROPLASTIC"/>
    <property type="match status" value="1"/>
</dbReference>